<reference evidence="1" key="1">
    <citation type="journal article" date="2023" name="G3 (Bethesda)">
        <title>A reference genome for the long-term kleptoplast-retaining sea slug Elysia crispata morphotype clarki.</title>
        <authorList>
            <person name="Eastman K.E."/>
            <person name="Pendleton A.L."/>
            <person name="Shaikh M.A."/>
            <person name="Suttiyut T."/>
            <person name="Ogas R."/>
            <person name="Tomko P."/>
            <person name="Gavelis G."/>
            <person name="Widhalm J.R."/>
            <person name="Wisecaver J.H."/>
        </authorList>
    </citation>
    <scope>NUCLEOTIDE SEQUENCE</scope>
    <source>
        <strain evidence="1">ECLA1</strain>
    </source>
</reference>
<comment type="caution">
    <text evidence="1">The sequence shown here is derived from an EMBL/GenBank/DDBJ whole genome shotgun (WGS) entry which is preliminary data.</text>
</comment>
<sequence length="95" mass="9872">MCTLGVIVARAAGKLAQTGALAALAESACLYTLKISCLGKGVETLEAGGGSIISTFDSDLQVRPKRSSFLYFCLELDIGPAMDELIFGPTISILS</sequence>
<dbReference type="AlphaFoldDB" id="A0AAE0XS88"/>
<accession>A0AAE0XS88</accession>
<proteinExistence type="predicted"/>
<dbReference type="Proteomes" id="UP001283361">
    <property type="component" value="Unassembled WGS sequence"/>
</dbReference>
<dbReference type="EMBL" id="JAWDGP010007794">
    <property type="protein sequence ID" value="KAK3704591.1"/>
    <property type="molecule type" value="Genomic_DNA"/>
</dbReference>
<keyword evidence="2" id="KW-1185">Reference proteome</keyword>
<name>A0AAE0XS88_9GAST</name>
<protein>
    <submittedName>
        <fullName evidence="1">Uncharacterized protein</fullName>
    </submittedName>
</protein>
<gene>
    <name evidence="1" type="ORF">RRG08_033631</name>
</gene>
<evidence type="ECO:0000313" key="2">
    <source>
        <dbReference type="Proteomes" id="UP001283361"/>
    </source>
</evidence>
<organism evidence="1 2">
    <name type="scientific">Elysia crispata</name>
    <name type="common">lettuce slug</name>
    <dbReference type="NCBI Taxonomy" id="231223"/>
    <lineage>
        <taxon>Eukaryota</taxon>
        <taxon>Metazoa</taxon>
        <taxon>Spiralia</taxon>
        <taxon>Lophotrochozoa</taxon>
        <taxon>Mollusca</taxon>
        <taxon>Gastropoda</taxon>
        <taxon>Heterobranchia</taxon>
        <taxon>Euthyneura</taxon>
        <taxon>Panpulmonata</taxon>
        <taxon>Sacoglossa</taxon>
        <taxon>Placobranchoidea</taxon>
        <taxon>Plakobranchidae</taxon>
        <taxon>Elysia</taxon>
    </lineage>
</organism>
<evidence type="ECO:0000313" key="1">
    <source>
        <dbReference type="EMBL" id="KAK3704591.1"/>
    </source>
</evidence>